<proteinExistence type="predicted"/>
<dbReference type="EMBL" id="JBBUTH010000008">
    <property type="protein sequence ID" value="MEK8051916.1"/>
    <property type="molecule type" value="Genomic_DNA"/>
</dbReference>
<protein>
    <submittedName>
        <fullName evidence="2">YecA family protein</fullName>
    </submittedName>
</protein>
<gene>
    <name evidence="2" type="ORF">AACH10_16810</name>
</gene>
<feature type="compositionally biased region" description="Gly residues" evidence="1">
    <location>
        <begin position="27"/>
        <end position="39"/>
    </location>
</feature>
<organism evidence="2 3">
    <name type="scientific">Pseudaquabacterium inlustre</name>
    <dbReference type="NCBI Taxonomy" id="2984192"/>
    <lineage>
        <taxon>Bacteria</taxon>
        <taxon>Pseudomonadati</taxon>
        <taxon>Pseudomonadota</taxon>
        <taxon>Betaproteobacteria</taxon>
        <taxon>Burkholderiales</taxon>
        <taxon>Sphaerotilaceae</taxon>
        <taxon>Pseudaquabacterium</taxon>
    </lineage>
</organism>
<comment type="caution">
    <text evidence="2">The sequence shown here is derived from an EMBL/GenBank/DDBJ whole genome shotgun (WGS) entry which is preliminary data.</text>
</comment>
<evidence type="ECO:0000256" key="1">
    <source>
        <dbReference type="SAM" id="MobiDB-lite"/>
    </source>
</evidence>
<feature type="region of interest" description="Disordered" evidence="1">
    <location>
        <begin position="256"/>
        <end position="288"/>
    </location>
</feature>
<feature type="compositionally biased region" description="Low complexity" evidence="1">
    <location>
        <begin position="40"/>
        <end position="64"/>
    </location>
</feature>
<dbReference type="RefSeq" id="WP_341411610.1">
    <property type="nucleotide sequence ID" value="NZ_JBBUTH010000008.1"/>
</dbReference>
<dbReference type="Proteomes" id="UP001365405">
    <property type="component" value="Unassembled WGS sequence"/>
</dbReference>
<evidence type="ECO:0000313" key="3">
    <source>
        <dbReference type="Proteomes" id="UP001365405"/>
    </source>
</evidence>
<dbReference type="Pfam" id="PF03695">
    <property type="entry name" value="UPF0149"/>
    <property type="match status" value="1"/>
</dbReference>
<dbReference type="Gene3D" id="1.20.120.740">
    <property type="entry name" value="YgfB uncharacterised protein family UPF0149, PF03695"/>
    <property type="match status" value="1"/>
</dbReference>
<accession>A0ABU9CLX8</accession>
<dbReference type="SUPFAM" id="SSF101327">
    <property type="entry name" value="YgfB-like"/>
    <property type="match status" value="1"/>
</dbReference>
<feature type="region of interest" description="Disordered" evidence="1">
    <location>
        <begin position="1"/>
        <end position="73"/>
    </location>
</feature>
<feature type="compositionally biased region" description="Gly residues" evidence="1">
    <location>
        <begin position="272"/>
        <end position="281"/>
    </location>
</feature>
<keyword evidence="3" id="KW-1185">Reference proteome</keyword>
<evidence type="ECO:0000313" key="2">
    <source>
        <dbReference type="EMBL" id="MEK8051916.1"/>
    </source>
</evidence>
<dbReference type="InterPro" id="IPR011978">
    <property type="entry name" value="YgfB-like"/>
</dbReference>
<sequence length="288" mass="30650">MTPPRPPAKKSAPRPAGAPARKTTAGTGFGSNFGAGRGPAPGKPAGAPAGKTAPRPAAAPRSGTKPLPPPEPLAEHEIDALQALLDTLPASHDALDVMSLDGYLAGVLLQPDPVPEVRWLAHIVDVDGKAPPPRFDVQRLHQLVRRRHAELAHAISERDWFDPWVYELDDAASPSEVVMPWVAGFATAVDLFPALMDRHEPALMEPLALLYRHLDPEDLEDADELLAEIETLEPPETLDEAVEDLVRATLLMADVSLPQDKPAGKPAAKSGGRPGGPGGPRRPGPPRR</sequence>
<dbReference type="NCBIfam" id="TIGR02292">
    <property type="entry name" value="ygfB_yecA"/>
    <property type="match status" value="1"/>
</dbReference>
<name>A0ABU9CLX8_9BURK</name>
<dbReference type="InterPro" id="IPR036255">
    <property type="entry name" value="YgfB-like_sf"/>
</dbReference>
<reference evidence="2 3" key="1">
    <citation type="submission" date="2024-04" db="EMBL/GenBank/DDBJ databases">
        <title>Novel species of the genus Ideonella isolated from streams.</title>
        <authorList>
            <person name="Lu H."/>
        </authorList>
    </citation>
    <scope>NUCLEOTIDE SEQUENCE [LARGE SCALE GENOMIC DNA]</scope>
    <source>
        <strain evidence="2 3">DXS22W</strain>
    </source>
</reference>
<feature type="compositionally biased region" description="Low complexity" evidence="1">
    <location>
        <begin position="13"/>
        <end position="26"/>
    </location>
</feature>